<keyword evidence="1" id="KW-0812">Transmembrane</keyword>
<gene>
    <name evidence="3" type="ORF">HERI1096_LOCUS38584</name>
</gene>
<feature type="transmembrane region" description="Helical" evidence="1">
    <location>
        <begin position="302"/>
        <end position="325"/>
    </location>
</feature>
<dbReference type="InterPro" id="IPR049240">
    <property type="entry name" value="DUF6875"/>
</dbReference>
<dbReference type="Pfam" id="PF13911">
    <property type="entry name" value="AhpC-TSA_2"/>
    <property type="match status" value="1"/>
</dbReference>
<dbReference type="InterPro" id="IPR032801">
    <property type="entry name" value="PXL2A/B/C"/>
</dbReference>
<dbReference type="Pfam" id="PF21780">
    <property type="entry name" value="DUF6875"/>
    <property type="match status" value="1"/>
</dbReference>
<dbReference type="EMBL" id="HBHX01069864">
    <property type="protein sequence ID" value="CAE0150736.1"/>
    <property type="molecule type" value="Transcribed_RNA"/>
</dbReference>
<evidence type="ECO:0000259" key="2">
    <source>
        <dbReference type="Pfam" id="PF21780"/>
    </source>
</evidence>
<reference evidence="3" key="1">
    <citation type="submission" date="2021-01" db="EMBL/GenBank/DDBJ databases">
        <authorList>
            <person name="Corre E."/>
            <person name="Pelletier E."/>
            <person name="Niang G."/>
            <person name="Scheremetjew M."/>
            <person name="Finn R."/>
            <person name="Kale V."/>
            <person name="Holt S."/>
            <person name="Cochrane G."/>
            <person name="Meng A."/>
            <person name="Brown T."/>
            <person name="Cohen L."/>
        </authorList>
    </citation>
    <scope>NUCLEOTIDE SEQUENCE</scope>
    <source>
        <strain evidence="3">CCMP281</strain>
    </source>
</reference>
<dbReference type="SUPFAM" id="SSF52833">
    <property type="entry name" value="Thioredoxin-like"/>
    <property type="match status" value="1"/>
</dbReference>
<evidence type="ECO:0000256" key="1">
    <source>
        <dbReference type="SAM" id="Phobius"/>
    </source>
</evidence>
<feature type="transmembrane region" description="Helical" evidence="1">
    <location>
        <begin position="236"/>
        <end position="258"/>
    </location>
</feature>
<protein>
    <recommendedName>
        <fullName evidence="2">DUF6875 domain-containing protein</fullName>
    </recommendedName>
</protein>
<dbReference type="PANTHER" id="PTHR28630">
    <property type="match status" value="1"/>
</dbReference>
<dbReference type="AlphaFoldDB" id="A0A7S3C0S9"/>
<feature type="domain" description="DUF6875" evidence="2">
    <location>
        <begin position="441"/>
        <end position="609"/>
    </location>
</feature>
<organism evidence="3">
    <name type="scientific">Haptolina ericina</name>
    <dbReference type="NCBI Taxonomy" id="156174"/>
    <lineage>
        <taxon>Eukaryota</taxon>
        <taxon>Haptista</taxon>
        <taxon>Haptophyta</taxon>
        <taxon>Prymnesiophyceae</taxon>
        <taxon>Prymnesiales</taxon>
        <taxon>Prymnesiaceae</taxon>
        <taxon>Haptolina</taxon>
    </lineage>
</organism>
<dbReference type="PANTHER" id="PTHR28630:SF3">
    <property type="entry name" value="PEROXIREDOXIN-LIKE 2C"/>
    <property type="match status" value="1"/>
</dbReference>
<sequence length="636" mass="68586">MCISVPMTRSRGLSVMQTLCVFDTDGNMVEVPTLWRSRRILLVMLRHFGCRFCKQQVHSIKMAHSRLHEGGTEVVLISIGRPDQISRFRAKMGLPDEIEVYVDTNPEAPVAHAAFKLRSDRGLVVNNPAVQELGQKALGEGFKDGGYGASRDTPYTGDVFQVGGVFVLGAGNVCDFAFRSKHAGDHPDVSLLLEAATGVKTDGSDFPSPATTAWVERLGAGKAVARQTSSMGSCPASWLVFISLFFLALAACLAPSTLMPPLEAVSPPPPPAPHGLARFLLKLIRIPTAPIPPPPPPDATSAFRLALTFGALGCGLLVSSALLLLRPRCPQFAPQLPNASAERLFSPTEVDEMAVQRQLVTCNCSRVTSGVDMETASADFTEEEILGIDTLTTLDALGGLVASVKSAGSPTGSIPQDPGEGPLLPPLNNAEVHQLRLMNCYMREFLSKSHPLLGRAGPTCPFVPKALKLSSMRVAVLRVGANPSMDRMCGLVRDFIGVFERLEPQTGPTKVYKAILLLFPEIQLEDAPRLIDATQAALKAEFVSRGLMLGEFHLANNSRGLHNPNFYPLRTICPTLAIRHMVPQDLVFLTGDQYPPEKRVAFLRSYVSSQQDAKGSKAQEDLAQAKELLRELGGGA</sequence>
<keyword evidence="1" id="KW-0472">Membrane</keyword>
<name>A0A7S3C0S9_9EUKA</name>
<keyword evidence="1" id="KW-1133">Transmembrane helix</keyword>
<evidence type="ECO:0000313" key="3">
    <source>
        <dbReference type="EMBL" id="CAE0150736.1"/>
    </source>
</evidence>
<dbReference type="Gene3D" id="3.40.30.10">
    <property type="entry name" value="Glutaredoxin"/>
    <property type="match status" value="1"/>
</dbReference>
<proteinExistence type="predicted"/>
<dbReference type="InterPro" id="IPR036249">
    <property type="entry name" value="Thioredoxin-like_sf"/>
</dbReference>
<accession>A0A7S3C0S9</accession>